<protein>
    <submittedName>
        <fullName evidence="1">Uncharacterized protein</fullName>
    </submittedName>
</protein>
<dbReference type="KEGG" id="vg:26523072"/>
<dbReference type="EMBL" id="KT934943">
    <property type="protein sequence ID" value="ALM02493.1"/>
    <property type="molecule type" value="Genomic_DNA"/>
</dbReference>
<evidence type="ECO:0000313" key="1">
    <source>
        <dbReference type="EMBL" id="ALM02493.1"/>
    </source>
</evidence>
<dbReference type="RefSeq" id="YP_009187719.1">
    <property type="nucleotide sequence ID" value="NC_028659.1"/>
</dbReference>
<sequence>MYKGNNLRESFENWWDSLSDPWSTPEAKSAAWEAWKFSNLRVLNKIRYMKGITERCNGYNEAMNEINNVIGENP</sequence>
<dbReference type="GeneID" id="26523072"/>
<reference evidence="1 2" key="1">
    <citation type="submission" date="2015-10" db="EMBL/GenBank/DDBJ databases">
        <title>Complete genome sequence of Klebsiella pneumoniae bacteriophage vB_KpnM_KB57.</title>
        <authorList>
            <person name="Volozhantsev N.V."/>
            <person name="Popova A.V."/>
            <person name="Krasilnikova V.M."/>
            <person name="Bogun A.G."/>
        </authorList>
    </citation>
    <scope>NUCLEOTIDE SEQUENCE [LARGE SCALE GENOMIC DNA]</scope>
</reference>
<organism evidence="1 2">
    <name type="scientific">Klebsiella phage vB_KpnM_KB57</name>
    <dbReference type="NCBI Taxonomy" id="1719140"/>
    <lineage>
        <taxon>Viruses</taxon>
        <taxon>Duplodnaviria</taxon>
        <taxon>Heunggongvirae</taxon>
        <taxon>Uroviricota</taxon>
        <taxon>Caudoviricetes</taxon>
        <taxon>Vequintavirinae</taxon>
        <taxon>Mydovirus</taxon>
        <taxon>Mydovirus KB57</taxon>
    </lineage>
</organism>
<keyword evidence="2" id="KW-1185">Reference proteome</keyword>
<dbReference type="Proteomes" id="UP000203990">
    <property type="component" value="Segment"/>
</dbReference>
<evidence type="ECO:0000313" key="2">
    <source>
        <dbReference type="Proteomes" id="UP000203990"/>
    </source>
</evidence>
<accession>A0A0S1S207</accession>
<proteinExistence type="predicted"/>
<gene>
    <name evidence="1" type="ORF">KB57_106</name>
</gene>
<name>A0A0S1S207_9CAUD</name>